<proteinExistence type="predicted"/>
<evidence type="ECO:0008006" key="4">
    <source>
        <dbReference type="Google" id="ProtNLM"/>
    </source>
</evidence>
<dbReference type="AlphaFoldDB" id="A0A7X8XUW8"/>
<organism evidence="2 3">
    <name type="scientific">Flammeovirga agarivorans</name>
    <dbReference type="NCBI Taxonomy" id="2726742"/>
    <lineage>
        <taxon>Bacteria</taxon>
        <taxon>Pseudomonadati</taxon>
        <taxon>Bacteroidota</taxon>
        <taxon>Cytophagia</taxon>
        <taxon>Cytophagales</taxon>
        <taxon>Flammeovirgaceae</taxon>
        <taxon>Flammeovirga</taxon>
    </lineage>
</organism>
<accession>A0A7X8XUW8</accession>
<feature type="transmembrane region" description="Helical" evidence="1">
    <location>
        <begin position="98"/>
        <end position="118"/>
    </location>
</feature>
<keyword evidence="3" id="KW-1185">Reference proteome</keyword>
<evidence type="ECO:0000313" key="2">
    <source>
        <dbReference type="EMBL" id="NLR90500.1"/>
    </source>
</evidence>
<evidence type="ECO:0000256" key="1">
    <source>
        <dbReference type="SAM" id="Phobius"/>
    </source>
</evidence>
<keyword evidence="1" id="KW-1133">Transmembrane helix</keyword>
<keyword evidence="1" id="KW-0812">Transmembrane</keyword>
<feature type="transmembrane region" description="Helical" evidence="1">
    <location>
        <begin position="124"/>
        <end position="144"/>
    </location>
</feature>
<feature type="transmembrane region" description="Helical" evidence="1">
    <location>
        <begin position="6"/>
        <end position="21"/>
    </location>
</feature>
<feature type="transmembrane region" description="Helical" evidence="1">
    <location>
        <begin position="361"/>
        <end position="379"/>
    </location>
</feature>
<feature type="transmembrane region" description="Helical" evidence="1">
    <location>
        <begin position="334"/>
        <end position="354"/>
    </location>
</feature>
<feature type="transmembrane region" description="Helical" evidence="1">
    <location>
        <begin position="66"/>
        <end position="86"/>
    </location>
</feature>
<dbReference type="RefSeq" id="WP_168881199.1">
    <property type="nucleotide sequence ID" value="NZ_JABAIL010000001.1"/>
</dbReference>
<name>A0A7X8XUW8_9BACT</name>
<dbReference type="EMBL" id="JABAIL010000001">
    <property type="protein sequence ID" value="NLR90500.1"/>
    <property type="molecule type" value="Genomic_DNA"/>
</dbReference>
<protein>
    <recommendedName>
        <fullName evidence="4">Oligosaccharide repeat unit polymerase</fullName>
    </recommendedName>
</protein>
<keyword evidence="1" id="KW-0472">Membrane</keyword>
<evidence type="ECO:0000313" key="3">
    <source>
        <dbReference type="Proteomes" id="UP000585050"/>
    </source>
</evidence>
<gene>
    <name evidence="2" type="ORF">HGP29_04745</name>
</gene>
<feature type="transmembrane region" description="Helical" evidence="1">
    <location>
        <begin position="151"/>
        <end position="184"/>
    </location>
</feature>
<feature type="transmembrane region" description="Helical" evidence="1">
    <location>
        <begin position="28"/>
        <end position="46"/>
    </location>
</feature>
<feature type="transmembrane region" description="Helical" evidence="1">
    <location>
        <begin position="196"/>
        <end position="212"/>
    </location>
</feature>
<comment type="caution">
    <text evidence="2">The sequence shown here is derived from an EMBL/GenBank/DDBJ whole genome shotgun (WGS) entry which is preliminary data.</text>
</comment>
<sequence length="410" mass="47792">MTFWTYIGIIFTLYIIWKFIDELGKSIPILELLCLLMCLQWIIGPYNSYNSNISHYKYYMYVDETTYMSFVVPCVIIFTTILLYNRKKISITINPTSYLNYAYRLLLIGIISDLLKIISPPSLYFFLFLTSQTKFISAIILISSKKVRDKYIFIGIIFYLISHALTTALFHDLIIWAVFIFMYWCIYHNTNFKIKTLLITFGIISIISIQFIKSTYRSFVWNNYSGNKIELFLQILYTNDVSYYQDKENLNNLNIRLNQGWIISSIMKNVPQNTPFAEGETITNAISSAILPRFINPNKKKAGGQENFIKYTGLSLGKGTSMGLSIIGEFYANFGKIGSLICMIIWGYFLSLIWNRLYYSIFKKQILLFFLPLIFLQVIKAETELVVVLNHLLKSLFVVYLLIKIQTTIK</sequence>
<reference evidence="2 3" key="1">
    <citation type="submission" date="2020-04" db="EMBL/GenBank/DDBJ databases">
        <title>Flammeovirga sp. SR4, a novel species isolated from seawater.</title>
        <authorList>
            <person name="Wang X."/>
        </authorList>
    </citation>
    <scope>NUCLEOTIDE SEQUENCE [LARGE SCALE GENOMIC DNA]</scope>
    <source>
        <strain evidence="2 3">SR4</strain>
    </source>
</reference>
<dbReference type="Proteomes" id="UP000585050">
    <property type="component" value="Unassembled WGS sequence"/>
</dbReference>